<evidence type="ECO:0000313" key="2">
    <source>
        <dbReference type="Proteomes" id="UP000704712"/>
    </source>
</evidence>
<sequence length="66" mass="7347">MIVMLLFSGQRERALYELHAVDQHSERVETTVPSGEALTKSFSLLIGATTSSSILTRTHWRCDVGL</sequence>
<reference evidence="1" key="1">
    <citation type="submission" date="2020-03" db="EMBL/GenBank/DDBJ databases">
        <title>Hybrid Assembly of Korean Phytophthora infestans isolates.</title>
        <authorList>
            <person name="Prokchorchik M."/>
            <person name="Lee Y."/>
            <person name="Seo J."/>
            <person name="Cho J.-H."/>
            <person name="Park Y.-E."/>
            <person name="Jang D.-C."/>
            <person name="Im J.-S."/>
            <person name="Choi J.-G."/>
            <person name="Park H.-J."/>
            <person name="Lee G.-B."/>
            <person name="Lee Y.-G."/>
            <person name="Hong S.-Y."/>
            <person name="Cho K."/>
            <person name="Sohn K.H."/>
        </authorList>
    </citation>
    <scope>NUCLEOTIDE SEQUENCE</scope>
    <source>
        <strain evidence="1">KR_2_A2</strain>
    </source>
</reference>
<proteinExistence type="predicted"/>
<dbReference type="Proteomes" id="UP000704712">
    <property type="component" value="Unassembled WGS sequence"/>
</dbReference>
<dbReference type="AlphaFoldDB" id="A0A8S9TZH9"/>
<organism evidence="1 2">
    <name type="scientific">Phytophthora infestans</name>
    <name type="common">Potato late blight agent</name>
    <name type="synonym">Botrytis infestans</name>
    <dbReference type="NCBI Taxonomy" id="4787"/>
    <lineage>
        <taxon>Eukaryota</taxon>
        <taxon>Sar</taxon>
        <taxon>Stramenopiles</taxon>
        <taxon>Oomycota</taxon>
        <taxon>Peronosporomycetes</taxon>
        <taxon>Peronosporales</taxon>
        <taxon>Peronosporaceae</taxon>
        <taxon>Phytophthora</taxon>
    </lineage>
</organism>
<accession>A0A8S9TZH9</accession>
<name>A0A8S9TZH9_PHYIN</name>
<comment type="caution">
    <text evidence="1">The sequence shown here is derived from an EMBL/GenBank/DDBJ whole genome shotgun (WGS) entry which is preliminary data.</text>
</comment>
<dbReference type="EMBL" id="JAACNO010002624">
    <property type="protein sequence ID" value="KAF4132074.1"/>
    <property type="molecule type" value="Genomic_DNA"/>
</dbReference>
<protein>
    <submittedName>
        <fullName evidence="1">Uncharacterized protein</fullName>
    </submittedName>
</protein>
<gene>
    <name evidence="1" type="ORF">GN958_ATG18744</name>
</gene>
<evidence type="ECO:0000313" key="1">
    <source>
        <dbReference type="EMBL" id="KAF4132074.1"/>
    </source>
</evidence>